<gene>
    <name evidence="1" type="ORF">Ade02nite_19770</name>
</gene>
<organism evidence="1 2">
    <name type="scientific">Paractinoplanes deccanensis</name>
    <dbReference type="NCBI Taxonomy" id="113561"/>
    <lineage>
        <taxon>Bacteria</taxon>
        <taxon>Bacillati</taxon>
        <taxon>Actinomycetota</taxon>
        <taxon>Actinomycetes</taxon>
        <taxon>Micromonosporales</taxon>
        <taxon>Micromonosporaceae</taxon>
        <taxon>Paractinoplanes</taxon>
    </lineage>
</organism>
<comment type="caution">
    <text evidence="1">The sequence shown here is derived from an EMBL/GenBank/DDBJ whole genome shotgun (WGS) entry which is preliminary data.</text>
</comment>
<protein>
    <recommendedName>
        <fullName evidence="3">Phage tail protein</fullName>
    </recommendedName>
</protein>
<evidence type="ECO:0008006" key="3">
    <source>
        <dbReference type="Google" id="ProtNLM"/>
    </source>
</evidence>
<sequence>MAVDTSKIRAYTNGLVAVSGYGVSNPVLPTDPTTSLNPAVFSDVGAITSDGITEATSQEYNNIFMWQGNALAAALPGEYTKTFQVAAMETSLVTLGVQLPGSTITQTAYGVSIAEKPPTVDKRAWVLHGISDAGKAQRVVVPLGQVTERGEVVWSSTDVTVYAWTITAFLDASGNIAYRYILDSALAA</sequence>
<dbReference type="EMBL" id="BOMI01000033">
    <property type="protein sequence ID" value="GID73336.1"/>
    <property type="molecule type" value="Genomic_DNA"/>
</dbReference>
<dbReference type="InterPro" id="IPR058154">
    <property type="entry name" value="Bxb1_TTP-like"/>
</dbReference>
<reference evidence="1 2" key="1">
    <citation type="submission" date="2021-01" db="EMBL/GenBank/DDBJ databases">
        <title>Whole genome shotgun sequence of Actinoplanes deccanensis NBRC 13994.</title>
        <authorList>
            <person name="Komaki H."/>
            <person name="Tamura T."/>
        </authorList>
    </citation>
    <scope>NUCLEOTIDE SEQUENCE [LARGE SCALE GENOMIC DNA]</scope>
    <source>
        <strain evidence="1 2">NBRC 13994</strain>
    </source>
</reference>
<proteinExistence type="predicted"/>
<dbReference type="Proteomes" id="UP000609879">
    <property type="component" value="Unassembled WGS sequence"/>
</dbReference>
<dbReference type="Pfam" id="PF25681">
    <property type="entry name" value="Phage_TTP_17"/>
    <property type="match status" value="1"/>
</dbReference>
<accession>A0ABQ3Y008</accession>
<evidence type="ECO:0000313" key="1">
    <source>
        <dbReference type="EMBL" id="GID73336.1"/>
    </source>
</evidence>
<evidence type="ECO:0000313" key="2">
    <source>
        <dbReference type="Proteomes" id="UP000609879"/>
    </source>
</evidence>
<keyword evidence="2" id="KW-1185">Reference proteome</keyword>
<name>A0ABQ3Y008_9ACTN</name>
<dbReference type="RefSeq" id="WP_203761261.1">
    <property type="nucleotide sequence ID" value="NZ_BAAABO010000029.1"/>
</dbReference>